<evidence type="ECO:0000313" key="1">
    <source>
        <dbReference type="EMBL" id="CEK80418.1"/>
    </source>
</evidence>
<name>A0A0B7AHZ8_9EUPU</name>
<gene>
    <name evidence="1" type="primary">ORF120849</name>
</gene>
<sequence>VPLCRNDTPFAESIAQSLISIASTTILEGLWEKKVSGEKSTLFNSEQEQSSTRIKFSLLSFDNCPIDSAKSLSHRFCQKLCI</sequence>
<protein>
    <submittedName>
        <fullName evidence="1">Uncharacterized protein</fullName>
    </submittedName>
</protein>
<organism evidence="1">
    <name type="scientific">Arion vulgaris</name>
    <dbReference type="NCBI Taxonomy" id="1028688"/>
    <lineage>
        <taxon>Eukaryota</taxon>
        <taxon>Metazoa</taxon>
        <taxon>Spiralia</taxon>
        <taxon>Lophotrochozoa</taxon>
        <taxon>Mollusca</taxon>
        <taxon>Gastropoda</taxon>
        <taxon>Heterobranchia</taxon>
        <taxon>Euthyneura</taxon>
        <taxon>Panpulmonata</taxon>
        <taxon>Eupulmonata</taxon>
        <taxon>Stylommatophora</taxon>
        <taxon>Helicina</taxon>
        <taxon>Arionoidea</taxon>
        <taxon>Arionidae</taxon>
        <taxon>Arion</taxon>
    </lineage>
</organism>
<proteinExistence type="predicted"/>
<reference evidence="1" key="1">
    <citation type="submission" date="2014-12" db="EMBL/GenBank/DDBJ databases">
        <title>Insight into the proteome of Arion vulgaris.</title>
        <authorList>
            <person name="Aradska J."/>
            <person name="Bulat T."/>
            <person name="Smidak R."/>
            <person name="Sarate P."/>
            <person name="Gangsoo J."/>
            <person name="Sialana F."/>
            <person name="Bilban M."/>
            <person name="Lubec G."/>
        </authorList>
    </citation>
    <scope>NUCLEOTIDE SEQUENCE</scope>
    <source>
        <tissue evidence="1">Skin</tissue>
    </source>
</reference>
<accession>A0A0B7AHZ8</accession>
<feature type="non-terminal residue" evidence="1">
    <location>
        <position position="1"/>
    </location>
</feature>
<dbReference type="AlphaFoldDB" id="A0A0B7AHZ8"/>
<dbReference type="EMBL" id="HACG01033553">
    <property type="protein sequence ID" value="CEK80418.1"/>
    <property type="molecule type" value="Transcribed_RNA"/>
</dbReference>